<gene>
    <name evidence="1" type="ORF">D5086_0000109530</name>
</gene>
<proteinExistence type="predicted"/>
<dbReference type="EMBL" id="RCHU01000309">
    <property type="protein sequence ID" value="TKS07799.1"/>
    <property type="molecule type" value="Genomic_DNA"/>
</dbReference>
<reference evidence="1" key="1">
    <citation type="submission" date="2018-10" db="EMBL/GenBank/DDBJ databases">
        <title>Population genomic analysis revealed the cold adaptation of white poplar.</title>
        <authorList>
            <person name="Liu Y.-J."/>
        </authorList>
    </citation>
    <scope>NUCLEOTIDE SEQUENCE [LARGE SCALE GENOMIC DNA]</scope>
    <source>
        <strain evidence="1">PAL-ZL1</strain>
    </source>
</reference>
<dbReference type="AlphaFoldDB" id="A0A4U5QCV7"/>
<accession>A0A4U5QCV7</accession>
<comment type="caution">
    <text evidence="1">The sequence shown here is derived from an EMBL/GenBank/DDBJ whole genome shotgun (WGS) entry which is preliminary data.</text>
</comment>
<organism evidence="1">
    <name type="scientific">Populus alba</name>
    <name type="common">White poplar</name>
    <dbReference type="NCBI Taxonomy" id="43335"/>
    <lineage>
        <taxon>Eukaryota</taxon>
        <taxon>Viridiplantae</taxon>
        <taxon>Streptophyta</taxon>
        <taxon>Embryophyta</taxon>
        <taxon>Tracheophyta</taxon>
        <taxon>Spermatophyta</taxon>
        <taxon>Magnoliopsida</taxon>
        <taxon>eudicotyledons</taxon>
        <taxon>Gunneridae</taxon>
        <taxon>Pentapetalae</taxon>
        <taxon>rosids</taxon>
        <taxon>fabids</taxon>
        <taxon>Malpighiales</taxon>
        <taxon>Salicaceae</taxon>
        <taxon>Saliceae</taxon>
        <taxon>Populus</taxon>
    </lineage>
</organism>
<sequence length="135" mass="14706">MSRIARHMSSKSSTHEKVIAVFSVMSILFSPTLSHSKHCINDPKVKVVTLYQALLPIPKGMKLHASTLPVDSNLSGLKLVGSSHSAGSLWRDHAFTNNMVPAGTWYPPMVQSEDGMCGGISGVTGHKRRFSEMML</sequence>
<evidence type="ECO:0000313" key="1">
    <source>
        <dbReference type="EMBL" id="TKS07799.1"/>
    </source>
</evidence>
<name>A0A4U5QCV7_POPAL</name>
<protein>
    <submittedName>
        <fullName evidence="1">Uncharacterized protein</fullName>
    </submittedName>
</protein>